<accession>A0A0E3BAD8</accession>
<name>A0A0E3BAD8_9BURK</name>
<dbReference type="EMBL" id="AWTN01000106">
    <property type="protein sequence ID" value="KGG87662.1"/>
    <property type="molecule type" value="Genomic_DNA"/>
</dbReference>
<evidence type="ECO:0000313" key="2">
    <source>
        <dbReference type="Proteomes" id="UP000029567"/>
    </source>
</evidence>
<sequence>MTSHTVVIQRSATGSHSSNSLVVDAVNGLYSIPGVLNVEVVKEADSQVTLAYEWDGGPQFEQTDEYLAFHHVQRDWSK</sequence>
<comment type="caution">
    <text evidence="1">The sequence shown here is derived from an EMBL/GenBank/DDBJ whole genome shotgun (WGS) entry which is preliminary data.</text>
</comment>
<dbReference type="AlphaFoldDB" id="A0A0E3BAD8"/>
<dbReference type="Proteomes" id="UP000029567">
    <property type="component" value="Unassembled WGS sequence"/>
</dbReference>
<reference evidence="1 2" key="1">
    <citation type="submission" date="2013-09" db="EMBL/GenBank/DDBJ databases">
        <title>High correlation between genotypes and phenotypes of environmental bacteria Comamonas testosteroni strains.</title>
        <authorList>
            <person name="Liu L."/>
            <person name="Zhu W."/>
            <person name="Xia X."/>
            <person name="Xu B."/>
            <person name="Luo M."/>
            <person name="Wang G."/>
        </authorList>
    </citation>
    <scope>NUCLEOTIDE SEQUENCE [LARGE SCALE GENOMIC DNA]</scope>
    <source>
        <strain evidence="1 2">JL14</strain>
    </source>
</reference>
<proteinExistence type="predicted"/>
<evidence type="ECO:0000313" key="1">
    <source>
        <dbReference type="EMBL" id="KGG87662.1"/>
    </source>
</evidence>
<protein>
    <submittedName>
        <fullName evidence="1">Uncharacterized protein</fullName>
    </submittedName>
</protein>
<gene>
    <name evidence="1" type="ORF">P245_19615</name>
</gene>
<organism evidence="1 2">
    <name type="scientific">Comamonas thiooxydans</name>
    <dbReference type="NCBI Taxonomy" id="363952"/>
    <lineage>
        <taxon>Bacteria</taxon>
        <taxon>Pseudomonadati</taxon>
        <taxon>Pseudomonadota</taxon>
        <taxon>Betaproteobacteria</taxon>
        <taxon>Burkholderiales</taxon>
        <taxon>Comamonadaceae</taxon>
        <taxon>Comamonas</taxon>
    </lineage>
</organism>